<dbReference type="AlphaFoldDB" id="A0A317QJH7"/>
<dbReference type="Proteomes" id="UP000246661">
    <property type="component" value="Unassembled WGS sequence"/>
</dbReference>
<proteinExistence type="predicted"/>
<name>A0A317QJH7_9ACTN</name>
<dbReference type="RefSeq" id="WP_170149217.1">
    <property type="nucleotide sequence ID" value="NZ_QGTX01000001.1"/>
</dbReference>
<comment type="caution">
    <text evidence="1">The sequence shown here is derived from an EMBL/GenBank/DDBJ whole genome shotgun (WGS) entry which is preliminary data.</text>
</comment>
<organism evidence="1 2">
    <name type="scientific">Geodermatophilus normandii</name>
    <dbReference type="NCBI Taxonomy" id="1137989"/>
    <lineage>
        <taxon>Bacteria</taxon>
        <taxon>Bacillati</taxon>
        <taxon>Actinomycetota</taxon>
        <taxon>Actinomycetes</taxon>
        <taxon>Geodermatophilales</taxon>
        <taxon>Geodermatophilaceae</taxon>
        <taxon>Geodermatophilus</taxon>
    </lineage>
</organism>
<protein>
    <submittedName>
        <fullName evidence="1">Uncharacterized protein</fullName>
    </submittedName>
</protein>
<gene>
    <name evidence="1" type="ORF">JD79_03034</name>
</gene>
<sequence>MEHRIEVIWTCAPCEVGGQDARERGSADPLCWNCGGPVVVVGRPAALRIAAGPDAA</sequence>
<evidence type="ECO:0000313" key="2">
    <source>
        <dbReference type="Proteomes" id="UP000246661"/>
    </source>
</evidence>
<reference evidence="2" key="1">
    <citation type="submission" date="2018-05" db="EMBL/GenBank/DDBJ databases">
        <authorList>
            <person name="Klenk H.-P."/>
            <person name="Huntemann M."/>
            <person name="Clum A."/>
            <person name="Pillay M."/>
            <person name="Palaniappan K."/>
            <person name="Varghese N."/>
            <person name="Mikhailova N."/>
            <person name="Stamatis D."/>
            <person name="Reddy T."/>
            <person name="Daum C."/>
            <person name="Shapiro N."/>
            <person name="Ivanova N."/>
            <person name="Kyrpides N."/>
            <person name="Woyke T."/>
        </authorList>
    </citation>
    <scope>NUCLEOTIDE SEQUENCE [LARGE SCALE GENOMIC DNA]</scope>
    <source>
        <strain evidence="2">DSM 45417</strain>
    </source>
</reference>
<dbReference type="EMBL" id="QGTX01000001">
    <property type="protein sequence ID" value="PWW23858.1"/>
    <property type="molecule type" value="Genomic_DNA"/>
</dbReference>
<keyword evidence="2" id="KW-1185">Reference proteome</keyword>
<accession>A0A317QJH7</accession>
<evidence type="ECO:0000313" key="1">
    <source>
        <dbReference type="EMBL" id="PWW23858.1"/>
    </source>
</evidence>